<organism evidence="2 3">
    <name type="scientific">Eisenbergiella porci</name>
    <dbReference type="NCBI Taxonomy" id="2652274"/>
    <lineage>
        <taxon>Bacteria</taxon>
        <taxon>Bacillati</taxon>
        <taxon>Bacillota</taxon>
        <taxon>Clostridia</taxon>
        <taxon>Lachnospirales</taxon>
        <taxon>Lachnospiraceae</taxon>
        <taxon>Eisenbergiella</taxon>
    </lineage>
</organism>
<comment type="caution">
    <text evidence="2">The sequence shown here is derived from an EMBL/GenBank/DDBJ whole genome shotgun (WGS) entry which is preliminary data.</text>
</comment>
<evidence type="ECO:0000313" key="2">
    <source>
        <dbReference type="EMBL" id="MSS87245.1"/>
    </source>
</evidence>
<evidence type="ECO:0000256" key="1">
    <source>
        <dbReference type="SAM" id="MobiDB-lite"/>
    </source>
</evidence>
<dbReference type="AlphaFoldDB" id="A0A6N7WBX9"/>
<name>A0A6N7WBX9_9FIRM</name>
<proteinExistence type="predicted"/>
<keyword evidence="3" id="KW-1185">Reference proteome</keyword>
<protein>
    <submittedName>
        <fullName evidence="2">Uncharacterized protein</fullName>
    </submittedName>
</protein>
<dbReference type="EMBL" id="VUMI01000003">
    <property type="protein sequence ID" value="MSS87245.1"/>
    <property type="molecule type" value="Genomic_DNA"/>
</dbReference>
<dbReference type="Proteomes" id="UP000436047">
    <property type="component" value="Unassembled WGS sequence"/>
</dbReference>
<evidence type="ECO:0000313" key="3">
    <source>
        <dbReference type="Proteomes" id="UP000436047"/>
    </source>
</evidence>
<feature type="region of interest" description="Disordered" evidence="1">
    <location>
        <begin position="1"/>
        <end position="72"/>
    </location>
</feature>
<gene>
    <name evidence="2" type="ORF">FYJ45_02445</name>
</gene>
<sequence>MPSRIRWRNTQKAAENKTGGVSEKSSEKIAGGMPEGMSGDMPDGFPGSGNSGMNSGVNGSRNSAGSAAAYTETGEAKSFEIPAGTQVITKLGVETTFSRLSVGNIIALLLEEGTDNILKIWVVS</sequence>
<feature type="compositionally biased region" description="Low complexity" evidence="1">
    <location>
        <begin position="51"/>
        <end position="69"/>
    </location>
</feature>
<reference evidence="2 3" key="1">
    <citation type="submission" date="2019-08" db="EMBL/GenBank/DDBJ databases">
        <title>In-depth cultivation of the pig gut microbiome towards novel bacterial diversity and tailored functional studies.</title>
        <authorList>
            <person name="Wylensek D."/>
            <person name="Hitch T.C.A."/>
            <person name="Clavel T."/>
        </authorList>
    </citation>
    <scope>NUCLEOTIDE SEQUENCE [LARGE SCALE GENOMIC DNA]</scope>
    <source>
        <strain evidence="2 3">WCA-389-WT-23B</strain>
    </source>
</reference>
<accession>A0A6N7WBX9</accession>